<keyword evidence="1" id="KW-0285">Flavoprotein</keyword>
<evidence type="ECO:0000313" key="6">
    <source>
        <dbReference type="Proteomes" id="UP001056384"/>
    </source>
</evidence>
<evidence type="ECO:0000256" key="2">
    <source>
        <dbReference type="ARBA" id="ARBA00022827"/>
    </source>
</evidence>
<evidence type="ECO:0000313" key="5">
    <source>
        <dbReference type="EMBL" id="USW48982.1"/>
    </source>
</evidence>
<evidence type="ECO:0000259" key="4">
    <source>
        <dbReference type="Pfam" id="PF01494"/>
    </source>
</evidence>
<dbReference type="GO" id="GO:0071949">
    <property type="term" value="F:FAD binding"/>
    <property type="evidence" value="ECO:0007669"/>
    <property type="project" value="InterPro"/>
</dbReference>
<dbReference type="OrthoDB" id="655030at2759"/>
<dbReference type="Proteomes" id="UP001056384">
    <property type="component" value="Chromosome 2"/>
</dbReference>
<feature type="domain" description="FAD-binding" evidence="4">
    <location>
        <begin position="6"/>
        <end position="348"/>
    </location>
</feature>
<dbReference type="PANTHER" id="PTHR46865">
    <property type="entry name" value="OXIDOREDUCTASE-RELATED"/>
    <property type="match status" value="1"/>
</dbReference>
<dbReference type="EMBL" id="CP099419">
    <property type="protein sequence ID" value="USW48982.1"/>
    <property type="molecule type" value="Genomic_DNA"/>
</dbReference>
<accession>A0A9Q9AGZ2</accession>
<evidence type="ECO:0000256" key="1">
    <source>
        <dbReference type="ARBA" id="ARBA00022630"/>
    </source>
</evidence>
<name>A0A9Q9AGZ2_9PEZI</name>
<sequence length="412" mass="44849">MNSSPSVLISGAGIAGSVAAFFLARSGARVTVVERYAAPRAGGQAVDVRGHGISVLQRMGVLEAACRRATHEAGVKLVDSKGRASASFPVEDGKGFTGAIEITRDDLASILYEATKHEVRYCFGDCISTMVEDADGVHVTFRHGLPACHYGIVIGADGWQSTTRAMAFGTTASIQAVRPLEQWVAWFTIPRMAQDDAWARWYAAAGRRMILLRPDTCQTTGVSLWISTSSADLRALAKASIPQQKAFWKELFVNIGWQESRILDGLHKAEDFHTQEIVQVKMDHLYAGHVALIGDSGCCPCPISGMGTTVALVSAYVLAGELSQASHDYRSAFETYEEKMRPFVNQAQKLAPCAPGMITLRSSWSVRVFHALIRIVAWTGIVHLIAKRFKPPATAMALPLYQYTSRSSDRAR</sequence>
<dbReference type="PANTHER" id="PTHR46865:SF2">
    <property type="entry name" value="MONOOXYGENASE"/>
    <property type="match status" value="1"/>
</dbReference>
<dbReference type="InterPro" id="IPR002938">
    <property type="entry name" value="FAD-bd"/>
</dbReference>
<dbReference type="SUPFAM" id="SSF51905">
    <property type="entry name" value="FAD/NAD(P)-binding domain"/>
    <property type="match status" value="1"/>
</dbReference>
<keyword evidence="2" id="KW-0274">FAD</keyword>
<reference evidence="5" key="1">
    <citation type="submission" date="2022-06" db="EMBL/GenBank/DDBJ databases">
        <title>Complete genome sequences of two strains of the flax pathogen Septoria linicola.</title>
        <authorList>
            <person name="Lapalu N."/>
            <person name="Simon A."/>
            <person name="Demenou B."/>
            <person name="Paumier D."/>
            <person name="Guillot M.-P."/>
            <person name="Gout L."/>
            <person name="Valade R."/>
        </authorList>
    </citation>
    <scope>NUCLEOTIDE SEQUENCE</scope>
    <source>
        <strain evidence="5">SE15195</strain>
    </source>
</reference>
<proteinExistence type="predicted"/>
<dbReference type="Gene3D" id="3.30.9.10">
    <property type="entry name" value="D-Amino Acid Oxidase, subunit A, domain 2"/>
    <property type="match status" value="1"/>
</dbReference>
<dbReference type="AlphaFoldDB" id="A0A9Q9AGZ2"/>
<dbReference type="InterPro" id="IPR051704">
    <property type="entry name" value="FAD_aromatic-hydroxylase"/>
</dbReference>
<keyword evidence="6" id="KW-1185">Reference proteome</keyword>
<dbReference type="Gene3D" id="3.50.50.60">
    <property type="entry name" value="FAD/NAD(P)-binding domain"/>
    <property type="match status" value="1"/>
</dbReference>
<dbReference type="PRINTS" id="PR00420">
    <property type="entry name" value="RNGMNOXGNASE"/>
</dbReference>
<dbReference type="GO" id="GO:0016491">
    <property type="term" value="F:oxidoreductase activity"/>
    <property type="evidence" value="ECO:0007669"/>
    <property type="project" value="UniProtKB-KW"/>
</dbReference>
<dbReference type="InterPro" id="IPR036188">
    <property type="entry name" value="FAD/NAD-bd_sf"/>
</dbReference>
<organism evidence="5 6">
    <name type="scientific">Septoria linicola</name>
    <dbReference type="NCBI Taxonomy" id="215465"/>
    <lineage>
        <taxon>Eukaryota</taxon>
        <taxon>Fungi</taxon>
        <taxon>Dikarya</taxon>
        <taxon>Ascomycota</taxon>
        <taxon>Pezizomycotina</taxon>
        <taxon>Dothideomycetes</taxon>
        <taxon>Dothideomycetidae</taxon>
        <taxon>Mycosphaerellales</taxon>
        <taxon>Mycosphaerellaceae</taxon>
        <taxon>Septoria</taxon>
    </lineage>
</organism>
<protein>
    <submittedName>
        <fullName evidence="5">FAD-binding domain, FAD/NAD(P)-binding domain superfamily</fullName>
    </submittedName>
</protein>
<dbReference type="Pfam" id="PF01494">
    <property type="entry name" value="FAD_binding_3"/>
    <property type="match status" value="1"/>
</dbReference>
<evidence type="ECO:0000256" key="3">
    <source>
        <dbReference type="ARBA" id="ARBA00023002"/>
    </source>
</evidence>
<gene>
    <name evidence="5" type="ORF">Slin15195_G023010</name>
</gene>
<keyword evidence="3" id="KW-0560">Oxidoreductase</keyword>